<dbReference type="RefSeq" id="XP_056766490.1">
    <property type="nucleotide sequence ID" value="XM_056907872.1"/>
</dbReference>
<dbReference type="EMBL" id="JAPVEA010000005">
    <property type="protein sequence ID" value="KAJ5453534.1"/>
    <property type="molecule type" value="Genomic_DNA"/>
</dbReference>
<dbReference type="Proteomes" id="UP001213681">
    <property type="component" value="Unassembled WGS sequence"/>
</dbReference>
<dbReference type="GeneID" id="81598115"/>
<comment type="caution">
    <text evidence="2">The sequence shown here is derived from an EMBL/GenBank/DDBJ whole genome shotgun (WGS) entry which is preliminary data.</text>
</comment>
<accession>A0AAD6G3V8</accession>
<protein>
    <submittedName>
        <fullName evidence="2">Uncharacterized protein</fullName>
    </submittedName>
</protein>
<sequence>MSSGRMYSTEPFPKSVPSDVKPAEKDAVANASHPMVVILRSGDKGVAPTKALDDRVDPP</sequence>
<feature type="region of interest" description="Disordered" evidence="1">
    <location>
        <begin position="40"/>
        <end position="59"/>
    </location>
</feature>
<evidence type="ECO:0000313" key="3">
    <source>
        <dbReference type="Proteomes" id="UP001213681"/>
    </source>
</evidence>
<reference evidence="2" key="2">
    <citation type="journal article" date="2023" name="IMA Fungus">
        <title>Comparative genomic study of the Penicillium genus elucidates a diverse pangenome and 15 lateral gene transfer events.</title>
        <authorList>
            <person name="Petersen C."/>
            <person name="Sorensen T."/>
            <person name="Nielsen M.R."/>
            <person name="Sondergaard T.E."/>
            <person name="Sorensen J.L."/>
            <person name="Fitzpatrick D.A."/>
            <person name="Frisvad J.C."/>
            <person name="Nielsen K.L."/>
        </authorList>
    </citation>
    <scope>NUCLEOTIDE SEQUENCE</scope>
    <source>
        <strain evidence="2">IBT 16125</strain>
    </source>
</reference>
<name>A0AAD6G3V8_9EURO</name>
<evidence type="ECO:0000256" key="1">
    <source>
        <dbReference type="SAM" id="MobiDB-lite"/>
    </source>
</evidence>
<organism evidence="2 3">
    <name type="scientific">Penicillium daleae</name>
    <dbReference type="NCBI Taxonomy" id="63821"/>
    <lineage>
        <taxon>Eukaryota</taxon>
        <taxon>Fungi</taxon>
        <taxon>Dikarya</taxon>
        <taxon>Ascomycota</taxon>
        <taxon>Pezizomycotina</taxon>
        <taxon>Eurotiomycetes</taxon>
        <taxon>Eurotiomycetidae</taxon>
        <taxon>Eurotiales</taxon>
        <taxon>Aspergillaceae</taxon>
        <taxon>Penicillium</taxon>
    </lineage>
</organism>
<evidence type="ECO:0000313" key="2">
    <source>
        <dbReference type="EMBL" id="KAJ5453534.1"/>
    </source>
</evidence>
<feature type="region of interest" description="Disordered" evidence="1">
    <location>
        <begin position="1"/>
        <end position="21"/>
    </location>
</feature>
<reference evidence="2" key="1">
    <citation type="submission" date="2022-12" db="EMBL/GenBank/DDBJ databases">
        <authorList>
            <person name="Petersen C."/>
        </authorList>
    </citation>
    <scope>NUCLEOTIDE SEQUENCE</scope>
    <source>
        <strain evidence="2">IBT 16125</strain>
    </source>
</reference>
<dbReference type="AlphaFoldDB" id="A0AAD6G3V8"/>
<proteinExistence type="predicted"/>
<keyword evidence="3" id="KW-1185">Reference proteome</keyword>
<gene>
    <name evidence="2" type="ORF">N7458_004490</name>
</gene>